<name>A0ABS7K6U2_9BACI</name>
<dbReference type="RefSeq" id="WP_221874199.1">
    <property type="nucleotide sequence ID" value="NZ_JACWFH010000017.1"/>
</dbReference>
<sequence length="207" mass="23557">MNNKWNKIIYTLWSPVYDVFFNTGIFLQARKKAFEMSPFKEGQKVLVVGVGTGAELEWIDHSKLDVTAIDYSPDMLNKAKAKFKDSSITFIQMDALQLNFNDESFDVVVGSLILSVVPNPNKAVEEMIRVVKPNGNIILFDKFAPKDGKVSVLKKSLRPIIAKFGTDIGINFEQLISRYMNLVEINEDIALMLREMYRKIILTKRTG</sequence>
<evidence type="ECO:0000259" key="1">
    <source>
        <dbReference type="Pfam" id="PF08241"/>
    </source>
</evidence>
<gene>
    <name evidence="2" type="ORF">H0185_14375</name>
</gene>
<evidence type="ECO:0000313" key="2">
    <source>
        <dbReference type="EMBL" id="MBY0097987.1"/>
    </source>
</evidence>
<dbReference type="CDD" id="cd02440">
    <property type="entry name" value="AdoMet_MTases"/>
    <property type="match status" value="1"/>
</dbReference>
<dbReference type="PANTHER" id="PTHR43591">
    <property type="entry name" value="METHYLTRANSFERASE"/>
    <property type="match status" value="1"/>
</dbReference>
<dbReference type="Gene3D" id="3.40.50.150">
    <property type="entry name" value="Vaccinia Virus protein VP39"/>
    <property type="match status" value="1"/>
</dbReference>
<dbReference type="InterPro" id="IPR029063">
    <property type="entry name" value="SAM-dependent_MTases_sf"/>
</dbReference>
<dbReference type="Pfam" id="PF08241">
    <property type="entry name" value="Methyltransf_11"/>
    <property type="match status" value="1"/>
</dbReference>
<accession>A0ABS7K6U2</accession>
<keyword evidence="3" id="KW-1185">Reference proteome</keyword>
<organism evidence="2 3">
    <name type="scientific">Mesobacillus maritimus</name>
    <dbReference type="NCBI Taxonomy" id="1643336"/>
    <lineage>
        <taxon>Bacteria</taxon>
        <taxon>Bacillati</taxon>
        <taxon>Bacillota</taxon>
        <taxon>Bacilli</taxon>
        <taxon>Bacillales</taxon>
        <taxon>Bacillaceae</taxon>
        <taxon>Mesobacillus</taxon>
    </lineage>
</organism>
<protein>
    <submittedName>
        <fullName evidence="2">Methyltransferase domain-containing protein</fullName>
    </submittedName>
</protein>
<dbReference type="GO" id="GO:0008168">
    <property type="term" value="F:methyltransferase activity"/>
    <property type="evidence" value="ECO:0007669"/>
    <property type="project" value="UniProtKB-KW"/>
</dbReference>
<feature type="domain" description="Methyltransferase type 11" evidence="1">
    <location>
        <begin position="46"/>
        <end position="138"/>
    </location>
</feature>
<reference evidence="2 3" key="1">
    <citation type="submission" date="2020-07" db="EMBL/GenBank/DDBJ databases">
        <title>Fungal Genomes of the International Space Station.</title>
        <authorList>
            <person name="Seuylemezian A."/>
            <person name="Singh N.K."/>
            <person name="Wood J."/>
            <person name="Venkateswaran K."/>
        </authorList>
    </citation>
    <scope>NUCLEOTIDE SEQUENCE [LARGE SCALE GENOMIC DNA]</scope>
    <source>
        <strain evidence="2 3">PL-B2</strain>
    </source>
</reference>
<dbReference type="Proteomes" id="UP000769780">
    <property type="component" value="Unassembled WGS sequence"/>
</dbReference>
<dbReference type="InterPro" id="IPR013216">
    <property type="entry name" value="Methyltransf_11"/>
</dbReference>
<proteinExistence type="predicted"/>
<comment type="caution">
    <text evidence="2">The sequence shown here is derived from an EMBL/GenBank/DDBJ whole genome shotgun (WGS) entry which is preliminary data.</text>
</comment>
<dbReference type="SUPFAM" id="SSF53335">
    <property type="entry name" value="S-adenosyl-L-methionine-dependent methyltransferases"/>
    <property type="match status" value="1"/>
</dbReference>
<dbReference type="EMBL" id="JACWFH010000017">
    <property type="protein sequence ID" value="MBY0097987.1"/>
    <property type="molecule type" value="Genomic_DNA"/>
</dbReference>
<evidence type="ECO:0000313" key="3">
    <source>
        <dbReference type="Proteomes" id="UP000769780"/>
    </source>
</evidence>
<keyword evidence="2" id="KW-0808">Transferase</keyword>
<dbReference type="GO" id="GO:0032259">
    <property type="term" value="P:methylation"/>
    <property type="evidence" value="ECO:0007669"/>
    <property type="project" value="UniProtKB-KW"/>
</dbReference>
<keyword evidence="2" id="KW-0489">Methyltransferase</keyword>